<evidence type="ECO:0000313" key="1">
    <source>
        <dbReference type="EMBL" id="RMC95190.1"/>
    </source>
</evidence>
<dbReference type="RefSeq" id="WP_122059985.1">
    <property type="nucleotide sequence ID" value="NZ_RFAQ01000074.1"/>
</dbReference>
<accession>A0A3M0SBT9</accession>
<sequence>MNIKSIKIGQEIKNYKELCNTLEIEIKSGASKRSQLKDLARYFKYHKDKNKFIIDEIYDKPLPEEPNKNNKYIREIETILTYYLFEHKEDLKVILSISQLINILGLANNTYSLGTYKKKELSEILNIQKAAIYFFYSTTRTEFKNIIKRALKNLESRSVILNNTVFVIREKNNKNIIRRKANDEETSLILDAEKLAFEDEELNKNGVKCKRDLFLAGSKAYKRYIEVVNKELPKQWEGYYKAYEIHIGKYAITSELTKVLLDKSNLNDKLVERIRHLLKVDHNFNKNTIENLLINKLISFKGYDDELNSALKELYIQNKREYYEKLKEFDWKSNEIAYNRHKAKEEYKNKDEINDDEFKLFMNESKFLKSHILPNTYYEDLLKRIDQWI</sequence>
<evidence type="ECO:0000313" key="2">
    <source>
        <dbReference type="Proteomes" id="UP000277999"/>
    </source>
</evidence>
<comment type="caution">
    <text evidence="1">The sequence shown here is derived from an EMBL/GenBank/DDBJ whole genome shotgun (WGS) entry which is preliminary data.</text>
</comment>
<organism evidence="1 2">
    <name type="scientific">Clostridium autoethanogenum</name>
    <dbReference type="NCBI Taxonomy" id="84023"/>
    <lineage>
        <taxon>Bacteria</taxon>
        <taxon>Bacillati</taxon>
        <taxon>Bacillota</taxon>
        <taxon>Clostridia</taxon>
        <taxon>Eubacteriales</taxon>
        <taxon>Clostridiaceae</taxon>
        <taxon>Clostridium</taxon>
    </lineage>
</organism>
<reference evidence="1 2" key="1">
    <citation type="submission" date="2018-10" db="EMBL/GenBank/DDBJ databases">
        <title>Genome-centric metagenomics revealed C2 chemical producing, CO utilizing Clostridium with novel acetogenic gene cluster.</title>
        <authorList>
            <person name="Kang H."/>
            <person name="Park B."/>
            <person name="Choi I.G."/>
            <person name="Chang I.S."/>
        </authorList>
    </citation>
    <scope>NUCLEOTIDE SEQUENCE [LARGE SCALE GENOMIC DNA]</scope>
    <source>
        <strain evidence="1 2">H21-9</strain>
    </source>
</reference>
<dbReference type="EMBL" id="RFAQ01000074">
    <property type="protein sequence ID" value="RMC95190.1"/>
    <property type="molecule type" value="Genomic_DNA"/>
</dbReference>
<gene>
    <name evidence="1" type="ORF">D9O40_16760</name>
</gene>
<proteinExistence type="predicted"/>
<name>A0A3M0SBT9_9CLOT</name>
<dbReference type="AlphaFoldDB" id="A0A3M0SBT9"/>
<protein>
    <submittedName>
        <fullName evidence="1">Uncharacterized protein</fullName>
    </submittedName>
</protein>
<dbReference type="Proteomes" id="UP000277999">
    <property type="component" value="Unassembled WGS sequence"/>
</dbReference>